<feature type="domain" description="Strictosidine synthase conserved region" evidence="5">
    <location>
        <begin position="164"/>
        <end position="246"/>
    </location>
</feature>
<reference evidence="6" key="1">
    <citation type="submission" date="2021-04" db="EMBL/GenBank/DDBJ databases">
        <authorList>
            <consortium name="Molecular Ecology Group"/>
        </authorList>
    </citation>
    <scope>NUCLEOTIDE SEQUENCE</scope>
</reference>
<feature type="signal peptide" evidence="4">
    <location>
        <begin position="1"/>
        <end position="24"/>
    </location>
</feature>
<protein>
    <recommendedName>
        <fullName evidence="5">Strictosidine synthase conserved region domain-containing protein</fullName>
    </recommendedName>
</protein>
<dbReference type="EMBL" id="CAJHNH020001897">
    <property type="protein sequence ID" value="CAG5124872.1"/>
    <property type="molecule type" value="Genomic_DNA"/>
</dbReference>
<keyword evidence="7" id="KW-1185">Reference proteome</keyword>
<dbReference type="Proteomes" id="UP000678393">
    <property type="component" value="Unassembled WGS sequence"/>
</dbReference>
<organism evidence="6 7">
    <name type="scientific">Candidula unifasciata</name>
    <dbReference type="NCBI Taxonomy" id="100452"/>
    <lineage>
        <taxon>Eukaryota</taxon>
        <taxon>Metazoa</taxon>
        <taxon>Spiralia</taxon>
        <taxon>Lophotrochozoa</taxon>
        <taxon>Mollusca</taxon>
        <taxon>Gastropoda</taxon>
        <taxon>Heterobranchia</taxon>
        <taxon>Euthyneura</taxon>
        <taxon>Panpulmonata</taxon>
        <taxon>Eupulmonata</taxon>
        <taxon>Stylommatophora</taxon>
        <taxon>Helicina</taxon>
        <taxon>Helicoidea</taxon>
        <taxon>Geomitridae</taxon>
        <taxon>Candidula</taxon>
    </lineage>
</organism>
<evidence type="ECO:0000256" key="3">
    <source>
        <dbReference type="ARBA" id="ARBA00023180"/>
    </source>
</evidence>
<dbReference type="AlphaFoldDB" id="A0A8S3ZCY1"/>
<sequence>MADYRRTILQTLVIAVYTLTASLSQNVPPIQPVSYNLPVPPVLMGPMAANNVLTDGERVHPNQTKGVTSMVSTPDNLFASTVDSKIYDMARCPPRLIANLAAPGCVGKYQCGQLTSLRLYPANGHLLALDTFRGLFMVHPVTGSYRLLFSTNTPVNGRRPVHLNDMVVTSSGVVILSDSSDVYSIDYDTYICMDGRNTGRLMIFDPRTLRMSELQKGQFNFPNGLELTPEGDLLVAETCRAAIHRVSLQRNSWLRVEPFSLNLPGLPDNIRSSGRGTYWVAMSYARHSGISNPLDQNSRIPNHRAMGFRYVSLKELRNLFTKWGIVVELDKAGAIVGSLHDPTGNTLSMITEVNEFGGVLNIGSHIANYMIRFVLPAETGIKTSVDSFLQIKRSRCELPDSKVAEVRRQLLQKEQANTTLH</sequence>
<dbReference type="Gene3D" id="2.120.10.30">
    <property type="entry name" value="TolB, C-terminal domain"/>
    <property type="match status" value="1"/>
</dbReference>
<evidence type="ECO:0000313" key="7">
    <source>
        <dbReference type="Proteomes" id="UP000678393"/>
    </source>
</evidence>
<evidence type="ECO:0000256" key="4">
    <source>
        <dbReference type="SAM" id="SignalP"/>
    </source>
</evidence>
<dbReference type="Pfam" id="PF03088">
    <property type="entry name" value="Str_synth"/>
    <property type="match status" value="1"/>
</dbReference>
<evidence type="ECO:0000256" key="1">
    <source>
        <dbReference type="ARBA" id="ARBA00009191"/>
    </source>
</evidence>
<evidence type="ECO:0000313" key="6">
    <source>
        <dbReference type="EMBL" id="CAG5124872.1"/>
    </source>
</evidence>
<dbReference type="SUPFAM" id="SSF63829">
    <property type="entry name" value="Calcium-dependent phosphotriesterase"/>
    <property type="match status" value="1"/>
</dbReference>
<feature type="chain" id="PRO_5035728503" description="Strictosidine synthase conserved region domain-containing protein" evidence="4">
    <location>
        <begin position="25"/>
        <end position="421"/>
    </location>
</feature>
<evidence type="ECO:0000256" key="2">
    <source>
        <dbReference type="ARBA" id="ARBA00022553"/>
    </source>
</evidence>
<keyword evidence="4" id="KW-0732">Signal</keyword>
<keyword evidence="2" id="KW-0597">Phosphoprotein</keyword>
<dbReference type="GO" id="GO:0012505">
    <property type="term" value="C:endomembrane system"/>
    <property type="evidence" value="ECO:0007669"/>
    <property type="project" value="TreeGrafter"/>
</dbReference>
<keyword evidence="3" id="KW-0325">Glycoprotein</keyword>
<evidence type="ECO:0000259" key="5">
    <source>
        <dbReference type="Pfam" id="PF03088"/>
    </source>
</evidence>
<dbReference type="InterPro" id="IPR018119">
    <property type="entry name" value="Strictosidine_synth_cons-reg"/>
</dbReference>
<dbReference type="GO" id="GO:0016787">
    <property type="term" value="F:hydrolase activity"/>
    <property type="evidence" value="ECO:0007669"/>
    <property type="project" value="TreeGrafter"/>
</dbReference>
<name>A0A8S3ZCY1_9EUPU</name>
<comment type="caution">
    <text evidence="6">The sequence shown here is derived from an EMBL/GenBank/DDBJ whole genome shotgun (WGS) entry which is preliminary data.</text>
</comment>
<dbReference type="OrthoDB" id="6158891at2759"/>
<gene>
    <name evidence="6" type="ORF">CUNI_LOCUS10430</name>
</gene>
<accession>A0A8S3ZCY1</accession>
<dbReference type="PANTHER" id="PTHR10426">
    <property type="entry name" value="STRICTOSIDINE SYNTHASE-RELATED"/>
    <property type="match status" value="1"/>
</dbReference>
<comment type="similarity">
    <text evidence="1">Belongs to the strictosidine synthase family.</text>
</comment>
<dbReference type="PANTHER" id="PTHR10426:SF88">
    <property type="entry name" value="ADIPOCYTE PLASMA MEMBRANE-ASSOCIATED PROTEIN HEMOMUCIN-RELATED"/>
    <property type="match status" value="1"/>
</dbReference>
<proteinExistence type="inferred from homology"/>
<dbReference type="InterPro" id="IPR011042">
    <property type="entry name" value="6-blade_b-propeller_TolB-like"/>
</dbReference>